<name>A0A1S9DYW2_ASPOZ</name>
<dbReference type="OrthoDB" id="4177740at2759"/>
<organism evidence="1 2">
    <name type="scientific">Aspergillus oryzae</name>
    <name type="common">Yellow koji mold</name>
    <dbReference type="NCBI Taxonomy" id="5062"/>
    <lineage>
        <taxon>Eukaryota</taxon>
        <taxon>Fungi</taxon>
        <taxon>Dikarya</taxon>
        <taxon>Ascomycota</taxon>
        <taxon>Pezizomycotina</taxon>
        <taxon>Eurotiomycetes</taxon>
        <taxon>Eurotiomycetidae</taxon>
        <taxon>Eurotiales</taxon>
        <taxon>Aspergillaceae</taxon>
        <taxon>Aspergillus</taxon>
        <taxon>Aspergillus subgen. Circumdati</taxon>
    </lineage>
</organism>
<comment type="caution">
    <text evidence="1">The sequence shown here is derived from an EMBL/GenBank/DDBJ whole genome shotgun (WGS) entry which is preliminary data.</text>
</comment>
<evidence type="ECO:0000313" key="2">
    <source>
        <dbReference type="Proteomes" id="UP000190312"/>
    </source>
</evidence>
<gene>
    <name evidence="1" type="ORF">OAory_01028280</name>
</gene>
<dbReference type="AlphaFoldDB" id="A0A1S9DYW2"/>
<dbReference type="EMBL" id="MKZY01000001">
    <property type="protein sequence ID" value="OOO14233.1"/>
    <property type="molecule type" value="Genomic_DNA"/>
</dbReference>
<sequence>MDFTAQGAPAFDPRFKFFEPVPAKLLLRPVKEEDYDPVFPDRIALRRTPNTKILSSFGPEWFGFSEAEYRFRRPLHHASSGTDWITMNLWNRLDRRFPHIKCTLISNEYAGDELLSSELLMITRLMWQRRIRSMTLDHDIVPILVFSLMGTQHVRILQAHFDGSTLIRLKSKTLDLTTRDDEALDLLGQWYCSDPVGNTMWDEPVRTGTV</sequence>
<evidence type="ECO:0000313" key="1">
    <source>
        <dbReference type="EMBL" id="OOO14233.1"/>
    </source>
</evidence>
<accession>A0A1S9DYW2</accession>
<dbReference type="Proteomes" id="UP000190312">
    <property type="component" value="Unassembled WGS sequence"/>
</dbReference>
<proteinExistence type="predicted"/>
<reference evidence="1 2" key="1">
    <citation type="submission" date="2016-10" db="EMBL/GenBank/DDBJ databases">
        <title>Genome sequencing of Aspergillus oryzae BCC7051.</title>
        <authorList>
            <person name="Thammarongtham C."/>
            <person name="Vorapreeda T."/>
            <person name="Nookaew I."/>
            <person name="Srisuk T."/>
            <person name="Land M."/>
            <person name="Jeennor S."/>
            <person name="Laoteng K."/>
        </authorList>
    </citation>
    <scope>NUCLEOTIDE SEQUENCE [LARGE SCALE GENOMIC DNA]</scope>
    <source>
        <strain evidence="1 2">BCC7051</strain>
    </source>
</reference>
<protein>
    <submittedName>
        <fullName evidence="1">Uncharacterized protein</fullName>
    </submittedName>
</protein>